<reference evidence="1" key="1">
    <citation type="submission" date="2019-10" db="EMBL/GenBank/DDBJ databases">
        <authorList>
            <consortium name="DOE Joint Genome Institute"/>
            <person name="Kuo A."/>
            <person name="Miyauchi S."/>
            <person name="Kiss E."/>
            <person name="Drula E."/>
            <person name="Kohler A."/>
            <person name="Sanchez-Garcia M."/>
            <person name="Andreopoulos B."/>
            <person name="Barry K.W."/>
            <person name="Bonito G."/>
            <person name="Buee M."/>
            <person name="Carver A."/>
            <person name="Chen C."/>
            <person name="Cichocki N."/>
            <person name="Clum A."/>
            <person name="Culley D."/>
            <person name="Crous P.W."/>
            <person name="Fauchery L."/>
            <person name="Girlanda M."/>
            <person name="Hayes R."/>
            <person name="Keri Z."/>
            <person name="LaButti K."/>
            <person name="Lipzen A."/>
            <person name="Lombard V."/>
            <person name="Magnuson J."/>
            <person name="Maillard F."/>
            <person name="Morin E."/>
            <person name="Murat C."/>
            <person name="Nolan M."/>
            <person name="Ohm R."/>
            <person name="Pangilinan J."/>
            <person name="Pereira M."/>
            <person name="Perotto S."/>
            <person name="Peter M."/>
            <person name="Riley R."/>
            <person name="Sitrit Y."/>
            <person name="Stielow B."/>
            <person name="Szollosi G."/>
            <person name="Zifcakova L."/>
            <person name="Stursova M."/>
            <person name="Spatafora J.W."/>
            <person name="Tedersoo L."/>
            <person name="Vaario L.-M."/>
            <person name="Yamada A."/>
            <person name="Yan M."/>
            <person name="Wang P."/>
            <person name="Xu J."/>
            <person name="Bruns T."/>
            <person name="Baldrian P."/>
            <person name="Vilgalys R."/>
            <person name="Henrissat B."/>
            <person name="Grigoriev I.V."/>
            <person name="Hibbett D."/>
            <person name="Nagy L.G."/>
            <person name="Martin F.M."/>
        </authorList>
    </citation>
    <scope>NUCLEOTIDE SEQUENCE</scope>
    <source>
        <strain evidence="1">Prilba</strain>
    </source>
</reference>
<evidence type="ECO:0000313" key="2">
    <source>
        <dbReference type="Proteomes" id="UP000759537"/>
    </source>
</evidence>
<dbReference type="EMBL" id="WHVB01000001">
    <property type="protein sequence ID" value="KAF8487181.1"/>
    <property type="molecule type" value="Genomic_DNA"/>
</dbReference>
<protein>
    <submittedName>
        <fullName evidence="1">Uncharacterized protein</fullName>
    </submittedName>
</protein>
<name>A0A9P5N661_9AGAM</name>
<organism evidence="1 2">
    <name type="scientific">Russula ochroleuca</name>
    <dbReference type="NCBI Taxonomy" id="152965"/>
    <lineage>
        <taxon>Eukaryota</taxon>
        <taxon>Fungi</taxon>
        <taxon>Dikarya</taxon>
        <taxon>Basidiomycota</taxon>
        <taxon>Agaricomycotina</taxon>
        <taxon>Agaricomycetes</taxon>
        <taxon>Russulales</taxon>
        <taxon>Russulaceae</taxon>
        <taxon>Russula</taxon>
    </lineage>
</organism>
<reference evidence="1" key="2">
    <citation type="journal article" date="2020" name="Nat. Commun.">
        <title>Large-scale genome sequencing of mycorrhizal fungi provides insights into the early evolution of symbiotic traits.</title>
        <authorList>
            <person name="Miyauchi S."/>
            <person name="Kiss E."/>
            <person name="Kuo A."/>
            <person name="Drula E."/>
            <person name="Kohler A."/>
            <person name="Sanchez-Garcia M."/>
            <person name="Morin E."/>
            <person name="Andreopoulos B."/>
            <person name="Barry K.W."/>
            <person name="Bonito G."/>
            <person name="Buee M."/>
            <person name="Carver A."/>
            <person name="Chen C."/>
            <person name="Cichocki N."/>
            <person name="Clum A."/>
            <person name="Culley D."/>
            <person name="Crous P.W."/>
            <person name="Fauchery L."/>
            <person name="Girlanda M."/>
            <person name="Hayes R.D."/>
            <person name="Keri Z."/>
            <person name="LaButti K."/>
            <person name="Lipzen A."/>
            <person name="Lombard V."/>
            <person name="Magnuson J."/>
            <person name="Maillard F."/>
            <person name="Murat C."/>
            <person name="Nolan M."/>
            <person name="Ohm R.A."/>
            <person name="Pangilinan J."/>
            <person name="Pereira M.F."/>
            <person name="Perotto S."/>
            <person name="Peter M."/>
            <person name="Pfister S."/>
            <person name="Riley R."/>
            <person name="Sitrit Y."/>
            <person name="Stielow J.B."/>
            <person name="Szollosi G."/>
            <person name="Zifcakova L."/>
            <person name="Stursova M."/>
            <person name="Spatafora J.W."/>
            <person name="Tedersoo L."/>
            <person name="Vaario L.M."/>
            <person name="Yamada A."/>
            <person name="Yan M."/>
            <person name="Wang P."/>
            <person name="Xu J."/>
            <person name="Bruns T."/>
            <person name="Baldrian P."/>
            <person name="Vilgalys R."/>
            <person name="Dunand C."/>
            <person name="Henrissat B."/>
            <person name="Grigoriev I.V."/>
            <person name="Hibbett D."/>
            <person name="Nagy L.G."/>
            <person name="Martin F.M."/>
        </authorList>
    </citation>
    <scope>NUCLEOTIDE SEQUENCE</scope>
    <source>
        <strain evidence="1">Prilba</strain>
    </source>
</reference>
<gene>
    <name evidence="1" type="ORF">DFH94DRAFT_17344</name>
</gene>
<sequence>MLDDMNTVHMTRTSRQPVAFSNSEPMDVRRHNSEHTRILVLYIPLSLSPCPTRNALARPNPTCILIKLDWGPGLPRRIPAGPDNGRTGFVSCSTSSCAFCALTPPRQSLATSSIPLTCLPPPLIPSQLGLNPLLLHALPTRPRRSPSELRRGLLLNAQFPILWCSADMYTCAKHCVPRMLYSPGKVSSHVFRHSSFLTSW</sequence>
<accession>A0A9P5N661</accession>
<keyword evidence="2" id="KW-1185">Reference proteome</keyword>
<proteinExistence type="predicted"/>
<evidence type="ECO:0000313" key="1">
    <source>
        <dbReference type="EMBL" id="KAF8487181.1"/>
    </source>
</evidence>
<dbReference type="Proteomes" id="UP000759537">
    <property type="component" value="Unassembled WGS sequence"/>
</dbReference>
<comment type="caution">
    <text evidence="1">The sequence shown here is derived from an EMBL/GenBank/DDBJ whole genome shotgun (WGS) entry which is preliminary data.</text>
</comment>
<dbReference type="AlphaFoldDB" id="A0A9P5N661"/>